<dbReference type="InterPro" id="IPR039261">
    <property type="entry name" value="FNR_nucleotide-bd"/>
</dbReference>
<gene>
    <name evidence="9" type="ORF">CVIRNUC_000986</name>
</gene>
<keyword evidence="5 7" id="KW-0472">Membrane</keyword>
<dbReference type="GO" id="GO:0016491">
    <property type="term" value="F:oxidoreductase activity"/>
    <property type="evidence" value="ECO:0007669"/>
    <property type="project" value="UniProtKB-KW"/>
</dbReference>
<evidence type="ECO:0000259" key="8">
    <source>
        <dbReference type="PROSITE" id="PS51384"/>
    </source>
</evidence>
<reference evidence="9 10" key="1">
    <citation type="submission" date="2023-10" db="EMBL/GenBank/DDBJ databases">
        <authorList>
            <person name="Maclean D."/>
            <person name="Macfadyen A."/>
        </authorList>
    </citation>
    <scope>NUCLEOTIDE SEQUENCE [LARGE SCALE GENOMIC DNA]</scope>
</reference>
<feature type="transmembrane region" description="Helical" evidence="7">
    <location>
        <begin position="62"/>
        <end position="87"/>
    </location>
</feature>
<evidence type="ECO:0000256" key="3">
    <source>
        <dbReference type="ARBA" id="ARBA00022989"/>
    </source>
</evidence>
<evidence type="ECO:0000256" key="5">
    <source>
        <dbReference type="ARBA" id="ARBA00023136"/>
    </source>
</evidence>
<dbReference type="CDD" id="cd06186">
    <property type="entry name" value="NOX_Duox_like_FAD_NADP"/>
    <property type="match status" value="1"/>
</dbReference>
<accession>A0AAV1HSR7</accession>
<dbReference type="InterPro" id="IPR050369">
    <property type="entry name" value="RBOH/FRE"/>
</dbReference>
<dbReference type="PANTHER" id="PTHR11972:SF153">
    <property type="entry name" value="SUPEROXIDE-GENERATING NADPH OXIDASE HEAVY CHAIN SUBUNIT A"/>
    <property type="match status" value="1"/>
</dbReference>
<dbReference type="InterPro" id="IPR013112">
    <property type="entry name" value="FAD-bd_8"/>
</dbReference>
<comment type="caution">
    <text evidence="9">The sequence shown here is derived from an EMBL/GenBank/DDBJ whole genome shotgun (WGS) entry which is preliminary data.</text>
</comment>
<dbReference type="SUPFAM" id="SSF63380">
    <property type="entry name" value="Riboflavin synthase domain-like"/>
    <property type="match status" value="1"/>
</dbReference>
<proteinExistence type="predicted"/>
<feature type="transmembrane region" description="Helical" evidence="7">
    <location>
        <begin position="204"/>
        <end position="227"/>
    </location>
</feature>
<evidence type="ECO:0000256" key="2">
    <source>
        <dbReference type="ARBA" id="ARBA00022692"/>
    </source>
</evidence>
<feature type="transmembrane region" description="Helical" evidence="7">
    <location>
        <begin position="239"/>
        <end position="257"/>
    </location>
</feature>
<sequence length="815" mass="89154">MQAMGESSCCGRALLRPKFWSGLLATIDFRRVGFIAVLFGGLVGMAYWAVSDFYGGPYFQVVGVSLVVSRTTAYLMLPVFSLCILAVCRRTMTFLRSTPLNWVIPFDDAISFHQWMGIIGTITAAIHSVSHIANFIFAKREVTHSTAALGYAGAFAGYIWNPSVTATGCLMILGMLVALPFALKLPKQAKWLKDTPPGRVLNDFTNFYITHQIFFLTFTILFILHPIPGLSHVHGRRTYLPVTYSWMWIAWPFLLYLGERLYGLFRAETWDTQVVGASILDPGVLTLELTKPPGFTYKPGQYVFIQCRDISHYEWHPFSLTSAPADNFLQLHINNAGDWTGALHARFVAAMQLARADKGALMQRLSQSMAARQSLKGGLSLKQQLSIRPSVKAPNMNQPATIPEAKPITGSAADAGVDRGENLMTNDSAQGFRTGGPRNTEKLQASLDSPFGAPGVLASPYDYTIPEDRTGQVIFADSAQPGGHAPSQLDAEMAGLISEGVVGERPSGKMSLMTDRISSQFVIPEDAPPEEARQQLGSAGGSQLLAPVPSGSYIAFSQSKELGSGLQKMQRLRSKVSQAAWQGLPTPNPVRSLPARMSSRRFRRLDSVLKRFGNASFSAPAEAPRIILDGPFGAPAQEHSSFRTIVLIGMGIGITPMLSIMRDTLHNLAALPRNPTGLEAEGKAAVAEKRRAYMHWVVRDPRAGGWLKSEFEIMGLLDATGDMFRSHVHVTGQRMPETRSSAIWKPDPVMQSNVELTNGRPDFEAILKDIQAEVGRARVGVFLCGPLPVQRLVSKACARLSQSGDATFVFHAEHF</sequence>
<dbReference type="PROSITE" id="PS51384">
    <property type="entry name" value="FAD_FR"/>
    <property type="match status" value="1"/>
</dbReference>
<feature type="transmembrane region" description="Helical" evidence="7">
    <location>
        <begin position="32"/>
        <end position="50"/>
    </location>
</feature>
<dbReference type="EMBL" id="CAUYUE010000002">
    <property type="protein sequence ID" value="CAK0738048.1"/>
    <property type="molecule type" value="Genomic_DNA"/>
</dbReference>
<feature type="transmembrane region" description="Helical" evidence="7">
    <location>
        <begin position="158"/>
        <end position="183"/>
    </location>
</feature>
<name>A0AAV1HSR7_9CHLO</name>
<dbReference type="Proteomes" id="UP001314263">
    <property type="component" value="Unassembled WGS sequence"/>
</dbReference>
<dbReference type="GO" id="GO:0005886">
    <property type="term" value="C:plasma membrane"/>
    <property type="evidence" value="ECO:0007669"/>
    <property type="project" value="TreeGrafter"/>
</dbReference>
<feature type="domain" description="FAD-binding FR-type" evidence="8">
    <location>
        <begin position="267"/>
        <end position="382"/>
    </location>
</feature>
<comment type="subcellular location">
    <subcellularLocation>
        <location evidence="1">Membrane</location>
        <topology evidence="1">Multi-pass membrane protein</topology>
    </subcellularLocation>
</comment>
<dbReference type="InterPro" id="IPR013130">
    <property type="entry name" value="Fe3_Rdtase_TM_dom"/>
</dbReference>
<dbReference type="Pfam" id="PF08022">
    <property type="entry name" value="FAD_binding_8"/>
    <property type="match status" value="1"/>
</dbReference>
<dbReference type="AlphaFoldDB" id="A0AAV1HSR7"/>
<dbReference type="InterPro" id="IPR017938">
    <property type="entry name" value="Riboflavin_synthase-like_b-brl"/>
</dbReference>
<protein>
    <recommendedName>
        <fullName evidence="8">FAD-binding FR-type domain-containing protein</fullName>
    </recommendedName>
</protein>
<dbReference type="SUPFAM" id="SSF52343">
    <property type="entry name" value="Ferredoxin reductase-like, C-terminal NADP-linked domain"/>
    <property type="match status" value="1"/>
</dbReference>
<dbReference type="InterPro" id="IPR013121">
    <property type="entry name" value="Fe_red_NAD-bd_6"/>
</dbReference>
<evidence type="ECO:0000256" key="6">
    <source>
        <dbReference type="SAM" id="MobiDB-lite"/>
    </source>
</evidence>
<organism evidence="9 10">
    <name type="scientific">Coccomyxa viridis</name>
    <dbReference type="NCBI Taxonomy" id="1274662"/>
    <lineage>
        <taxon>Eukaryota</taxon>
        <taxon>Viridiplantae</taxon>
        <taxon>Chlorophyta</taxon>
        <taxon>core chlorophytes</taxon>
        <taxon>Trebouxiophyceae</taxon>
        <taxon>Trebouxiophyceae incertae sedis</taxon>
        <taxon>Coccomyxaceae</taxon>
        <taxon>Coccomyxa</taxon>
    </lineage>
</organism>
<evidence type="ECO:0000313" key="9">
    <source>
        <dbReference type="EMBL" id="CAK0738048.1"/>
    </source>
</evidence>
<keyword evidence="2 7" id="KW-0812">Transmembrane</keyword>
<evidence type="ECO:0000313" key="10">
    <source>
        <dbReference type="Proteomes" id="UP001314263"/>
    </source>
</evidence>
<evidence type="ECO:0000256" key="7">
    <source>
        <dbReference type="SAM" id="Phobius"/>
    </source>
</evidence>
<dbReference type="PANTHER" id="PTHR11972">
    <property type="entry name" value="NADPH OXIDASE"/>
    <property type="match status" value="1"/>
</dbReference>
<keyword evidence="10" id="KW-1185">Reference proteome</keyword>
<keyword evidence="3 7" id="KW-1133">Transmembrane helix</keyword>
<dbReference type="InterPro" id="IPR017927">
    <property type="entry name" value="FAD-bd_FR_type"/>
</dbReference>
<dbReference type="Gene3D" id="3.40.50.80">
    <property type="entry name" value="Nucleotide-binding domain of ferredoxin-NADP reductase (FNR) module"/>
    <property type="match status" value="1"/>
</dbReference>
<dbReference type="Pfam" id="PF01794">
    <property type="entry name" value="Ferric_reduct"/>
    <property type="match status" value="1"/>
</dbReference>
<evidence type="ECO:0000256" key="1">
    <source>
        <dbReference type="ARBA" id="ARBA00004141"/>
    </source>
</evidence>
<dbReference type="Gene3D" id="2.40.30.10">
    <property type="entry name" value="Translation factors"/>
    <property type="match status" value="1"/>
</dbReference>
<dbReference type="Pfam" id="PF08030">
    <property type="entry name" value="NAD_binding_6"/>
    <property type="match status" value="1"/>
</dbReference>
<evidence type="ECO:0000256" key="4">
    <source>
        <dbReference type="ARBA" id="ARBA00023002"/>
    </source>
</evidence>
<keyword evidence="4" id="KW-0560">Oxidoreductase</keyword>
<feature type="region of interest" description="Disordered" evidence="6">
    <location>
        <begin position="392"/>
        <end position="439"/>
    </location>
</feature>